<comment type="caution">
    <text evidence="5">The sequence shown here is derived from an EMBL/GenBank/DDBJ whole genome shotgun (WGS) entry which is preliminary data.</text>
</comment>
<dbReference type="PRINTS" id="PR01415">
    <property type="entry name" value="ANKYRIN"/>
</dbReference>
<dbReference type="PANTHER" id="PTHR24189:SF50">
    <property type="entry name" value="ANKYRIN REPEAT AND SOCS BOX PROTEIN 2"/>
    <property type="match status" value="1"/>
</dbReference>
<organism evidence="5 6">
    <name type="scientific">Madurella fahalii</name>
    <dbReference type="NCBI Taxonomy" id="1157608"/>
    <lineage>
        <taxon>Eukaryota</taxon>
        <taxon>Fungi</taxon>
        <taxon>Dikarya</taxon>
        <taxon>Ascomycota</taxon>
        <taxon>Pezizomycotina</taxon>
        <taxon>Sordariomycetes</taxon>
        <taxon>Sordariomycetidae</taxon>
        <taxon>Sordariales</taxon>
        <taxon>Sordariales incertae sedis</taxon>
        <taxon>Madurella</taxon>
    </lineage>
</organism>
<proteinExistence type="predicted"/>
<feature type="compositionally biased region" description="Low complexity" evidence="4">
    <location>
        <begin position="168"/>
        <end position="179"/>
    </location>
</feature>
<dbReference type="Gene3D" id="1.25.40.20">
    <property type="entry name" value="Ankyrin repeat-containing domain"/>
    <property type="match status" value="3"/>
</dbReference>
<name>A0ABQ0GL51_9PEZI</name>
<feature type="repeat" description="ANK" evidence="3">
    <location>
        <begin position="246"/>
        <end position="278"/>
    </location>
</feature>
<evidence type="ECO:0000256" key="1">
    <source>
        <dbReference type="ARBA" id="ARBA00022737"/>
    </source>
</evidence>
<evidence type="ECO:0000256" key="3">
    <source>
        <dbReference type="PROSITE-ProRule" id="PRU00023"/>
    </source>
</evidence>
<feature type="repeat" description="ANK" evidence="3">
    <location>
        <begin position="459"/>
        <end position="491"/>
    </location>
</feature>
<evidence type="ECO:0000313" key="6">
    <source>
        <dbReference type="Proteomes" id="UP001628179"/>
    </source>
</evidence>
<keyword evidence="1" id="KW-0677">Repeat</keyword>
<dbReference type="InterPro" id="IPR002110">
    <property type="entry name" value="Ankyrin_rpt"/>
</dbReference>
<protein>
    <submittedName>
        <fullName evidence="5">Ankyrin repeat-containing domain protein</fullName>
    </submittedName>
</protein>
<dbReference type="EMBL" id="BAAFSV010000005">
    <property type="protein sequence ID" value="GAB1318498.1"/>
    <property type="molecule type" value="Genomic_DNA"/>
</dbReference>
<dbReference type="Proteomes" id="UP001628179">
    <property type="component" value="Unassembled WGS sequence"/>
</dbReference>
<dbReference type="SUPFAM" id="SSF48403">
    <property type="entry name" value="Ankyrin repeat"/>
    <property type="match status" value="1"/>
</dbReference>
<feature type="compositionally biased region" description="Polar residues" evidence="4">
    <location>
        <begin position="141"/>
        <end position="161"/>
    </location>
</feature>
<dbReference type="PROSITE" id="PS50297">
    <property type="entry name" value="ANK_REP_REGION"/>
    <property type="match status" value="2"/>
</dbReference>
<dbReference type="PANTHER" id="PTHR24189">
    <property type="entry name" value="MYOTROPHIN"/>
    <property type="match status" value="1"/>
</dbReference>
<reference evidence="5 6" key="1">
    <citation type="submission" date="2024-09" db="EMBL/GenBank/DDBJ databases">
        <title>Itraconazole resistance in Madurella fahalii resulting from another homologue of gene encoding cytochrome P450 14-alpha sterol demethylase (CYP51).</title>
        <authorList>
            <person name="Yoshioka I."/>
            <person name="Fahal A.H."/>
            <person name="Kaneko S."/>
            <person name="Yaguchi T."/>
        </authorList>
    </citation>
    <scope>NUCLEOTIDE SEQUENCE [LARGE SCALE GENOMIC DNA]</scope>
    <source>
        <strain evidence="5 6">IFM 68171</strain>
    </source>
</reference>
<sequence>MASHSIAALPIELLVFVIENLDNTRDIAALTRTNRRVYGTANPLLYRHAAHRGDARPLAWAAARGLVGTLKMALAAGIDPNHEFIDSLSRPEWEKANAAARAAAAAAAANPGEDSYDSVWDVKWSLETDDADHAATPTTAQSMTVSTSDVSRHPLSSSDAESVSDPLVSQPSEVSSAVEPVSGKPDLVVRRYRAIHLAARAGHDDIVGILADHGVPLDIASQHLCDCIPLYGLLNATEQPQDIGPMKWSALHLALCHSRSETAKLLLSRGASYQMVPSTLSTSSLEREYGHGLTALHYAAGMGLTDVVRYLVDNKIQTELDVQDEWTITPFYYAYANRCWDSTVPLLLELGANVECDIKMYIPYTAITPLGEACRLGDYEEADRLIDLGGDVKRGFIALTKKGCLTPLHMCCMRSAQPVPGARPRKMKIMNEEETAQARMKTIAKLLAHGADINARDCFGSTPLMAAVQANNIPAIEALVKAGVDLQGYDAASRAALMKEIRATCKPAITEALSLDQSP</sequence>
<dbReference type="Pfam" id="PF12796">
    <property type="entry name" value="Ank_2"/>
    <property type="match status" value="3"/>
</dbReference>
<evidence type="ECO:0000256" key="4">
    <source>
        <dbReference type="SAM" id="MobiDB-lite"/>
    </source>
</evidence>
<keyword evidence="6" id="KW-1185">Reference proteome</keyword>
<evidence type="ECO:0000313" key="5">
    <source>
        <dbReference type="EMBL" id="GAB1318498.1"/>
    </source>
</evidence>
<dbReference type="InterPro" id="IPR050745">
    <property type="entry name" value="Multifunctional_regulatory"/>
</dbReference>
<gene>
    <name evidence="5" type="ORF">MFIFM68171_08708</name>
</gene>
<feature type="region of interest" description="Disordered" evidence="4">
    <location>
        <begin position="134"/>
        <end position="179"/>
    </location>
</feature>
<dbReference type="InterPro" id="IPR036770">
    <property type="entry name" value="Ankyrin_rpt-contain_sf"/>
</dbReference>
<accession>A0ABQ0GL51</accession>
<dbReference type="RefSeq" id="XP_070920229.1">
    <property type="nucleotide sequence ID" value="XM_071064128.1"/>
</dbReference>
<dbReference type="GeneID" id="98179451"/>
<keyword evidence="2 3" id="KW-0040">ANK repeat</keyword>
<feature type="repeat" description="ANK" evidence="3">
    <location>
        <begin position="190"/>
        <end position="222"/>
    </location>
</feature>
<feature type="repeat" description="ANK" evidence="3">
    <location>
        <begin position="291"/>
        <end position="314"/>
    </location>
</feature>
<dbReference type="PROSITE" id="PS50088">
    <property type="entry name" value="ANK_REPEAT"/>
    <property type="match status" value="4"/>
</dbReference>
<evidence type="ECO:0000256" key="2">
    <source>
        <dbReference type="ARBA" id="ARBA00023043"/>
    </source>
</evidence>
<dbReference type="SMART" id="SM00248">
    <property type="entry name" value="ANK"/>
    <property type="match status" value="7"/>
</dbReference>